<dbReference type="InterPro" id="IPR011856">
    <property type="entry name" value="tRNA_endonuc-like_dom_sf"/>
</dbReference>
<dbReference type="Proteomes" id="UP001597112">
    <property type="component" value="Unassembled WGS sequence"/>
</dbReference>
<dbReference type="Pfam" id="PF02021">
    <property type="entry name" value="UPF0102"/>
    <property type="match status" value="1"/>
</dbReference>
<accession>A0ABW3K7Y6</accession>
<dbReference type="InterPro" id="IPR003509">
    <property type="entry name" value="UPF0102_YraN-like"/>
</dbReference>
<dbReference type="HAMAP" id="MF_00048">
    <property type="entry name" value="UPF0102"/>
    <property type="match status" value="1"/>
</dbReference>
<organism evidence="3 4">
    <name type="scientific">Ohtaekwangia kribbensis</name>
    <dbReference type="NCBI Taxonomy" id="688913"/>
    <lineage>
        <taxon>Bacteria</taxon>
        <taxon>Pseudomonadati</taxon>
        <taxon>Bacteroidota</taxon>
        <taxon>Cytophagia</taxon>
        <taxon>Cytophagales</taxon>
        <taxon>Fulvivirgaceae</taxon>
        <taxon>Ohtaekwangia</taxon>
    </lineage>
</organism>
<protein>
    <recommendedName>
        <fullName evidence="2">UPF0102 protein ACFQ21_23365</fullName>
    </recommendedName>
</protein>
<dbReference type="RefSeq" id="WP_377583237.1">
    <property type="nucleotide sequence ID" value="NZ_JBHTKA010000008.1"/>
</dbReference>
<dbReference type="InterPro" id="IPR011335">
    <property type="entry name" value="Restrct_endonuc-II-like"/>
</dbReference>
<dbReference type="NCBIfam" id="NF009154">
    <property type="entry name" value="PRK12497.3-3"/>
    <property type="match status" value="1"/>
</dbReference>
<dbReference type="PANTHER" id="PTHR34039:SF1">
    <property type="entry name" value="UPF0102 PROTEIN YRAN"/>
    <property type="match status" value="1"/>
</dbReference>
<keyword evidence="4" id="KW-1185">Reference proteome</keyword>
<proteinExistence type="inferred from homology"/>
<evidence type="ECO:0000313" key="4">
    <source>
        <dbReference type="Proteomes" id="UP001597112"/>
    </source>
</evidence>
<dbReference type="Gene3D" id="3.40.1350.10">
    <property type="match status" value="1"/>
</dbReference>
<dbReference type="PANTHER" id="PTHR34039">
    <property type="entry name" value="UPF0102 PROTEIN YRAN"/>
    <property type="match status" value="1"/>
</dbReference>
<comment type="similarity">
    <text evidence="1 2">Belongs to the UPF0102 family.</text>
</comment>
<gene>
    <name evidence="3" type="ORF">ACFQ21_23365</name>
</gene>
<dbReference type="CDD" id="cd20736">
    <property type="entry name" value="PoNe_Nuclease"/>
    <property type="match status" value="1"/>
</dbReference>
<comment type="caution">
    <text evidence="3">The sequence shown here is derived from an EMBL/GenBank/DDBJ whole genome shotgun (WGS) entry which is preliminary data.</text>
</comment>
<name>A0ABW3K7Y6_9BACT</name>
<dbReference type="NCBIfam" id="TIGR00252">
    <property type="entry name" value="YraN family protein"/>
    <property type="match status" value="1"/>
</dbReference>
<reference evidence="4" key="1">
    <citation type="journal article" date="2019" name="Int. J. Syst. Evol. Microbiol.">
        <title>The Global Catalogue of Microorganisms (GCM) 10K type strain sequencing project: providing services to taxonomists for standard genome sequencing and annotation.</title>
        <authorList>
            <consortium name="The Broad Institute Genomics Platform"/>
            <consortium name="The Broad Institute Genome Sequencing Center for Infectious Disease"/>
            <person name="Wu L."/>
            <person name="Ma J."/>
        </authorList>
    </citation>
    <scope>NUCLEOTIDE SEQUENCE [LARGE SCALE GENOMIC DNA]</scope>
    <source>
        <strain evidence="4">CCUG 58938</strain>
    </source>
</reference>
<sequence>MENKTAIGKKGEQLAAEFLIKQGFEIVVRNYRYKHAEIDLIIKRDDWLIFVEVKARSSNDFGEPEEFVDARKVNKIFEAAEEYIYSTDWHGHIRFDIVSVKLGKEPVVELFEDAIN</sequence>
<dbReference type="SUPFAM" id="SSF52980">
    <property type="entry name" value="Restriction endonuclease-like"/>
    <property type="match status" value="1"/>
</dbReference>
<evidence type="ECO:0000256" key="1">
    <source>
        <dbReference type="ARBA" id="ARBA00006738"/>
    </source>
</evidence>
<dbReference type="EMBL" id="JBHTKA010000008">
    <property type="protein sequence ID" value="MFD1002284.1"/>
    <property type="molecule type" value="Genomic_DNA"/>
</dbReference>
<dbReference type="NCBIfam" id="NF009150">
    <property type="entry name" value="PRK12497.1-3"/>
    <property type="match status" value="1"/>
</dbReference>
<evidence type="ECO:0000313" key="3">
    <source>
        <dbReference type="EMBL" id="MFD1002284.1"/>
    </source>
</evidence>
<evidence type="ECO:0000256" key="2">
    <source>
        <dbReference type="HAMAP-Rule" id="MF_00048"/>
    </source>
</evidence>